<evidence type="ECO:0000313" key="17">
    <source>
        <dbReference type="EMBL" id="GAP45222.1"/>
    </source>
</evidence>
<keyword evidence="18" id="KW-1185">Reference proteome</keyword>
<evidence type="ECO:0000256" key="2">
    <source>
        <dbReference type="ARBA" id="ARBA00003949"/>
    </source>
</evidence>
<accession>A0A0S7C6J9</accession>
<evidence type="ECO:0000256" key="1">
    <source>
        <dbReference type="ARBA" id="ARBA00001947"/>
    </source>
</evidence>
<keyword evidence="8 14" id="KW-0862">Zinc</keyword>
<dbReference type="InterPro" id="IPR050202">
    <property type="entry name" value="Cyt/Deoxycyt_deaminase"/>
</dbReference>
<evidence type="ECO:0000256" key="8">
    <source>
        <dbReference type="ARBA" id="ARBA00022833"/>
    </source>
</evidence>
<dbReference type="InterPro" id="IPR016193">
    <property type="entry name" value="Cytidine_deaminase-like"/>
</dbReference>
<sequence>MEEKKITLRFRLSDDAGDLENADKVLLGKARQAALNAYAPYSRFRVGAAIRMANGEIITGNNQENAAYPSGLCAERVALFAASAQFPSSVIEAIAVTIDTDTHEIIEPVSPCGACRQVLAEYEHRQGKEIRVIFSGETGKTVTVDGLNNLLPMTFTANNLKKSK</sequence>
<dbReference type="GO" id="GO:0042802">
    <property type="term" value="F:identical protein binding"/>
    <property type="evidence" value="ECO:0007669"/>
    <property type="project" value="UniProtKB-ARBA"/>
</dbReference>
<protein>
    <recommendedName>
        <fullName evidence="5 15">Cytidine deaminase</fullName>
        <ecNumber evidence="4 15">3.5.4.5</ecNumber>
    </recommendedName>
    <alternativeName>
        <fullName evidence="9 15">Cytidine aminohydrolase</fullName>
    </alternativeName>
</protein>
<dbReference type="PANTHER" id="PTHR11644:SF2">
    <property type="entry name" value="CYTIDINE DEAMINASE"/>
    <property type="match status" value="1"/>
</dbReference>
<dbReference type="PATRIC" id="fig|1678841.3.peg.3824"/>
<dbReference type="AlphaFoldDB" id="A0A0S7C6J9"/>
<name>A0A0S7C6J9_9BACT</name>
<keyword evidence="7 15" id="KW-0378">Hydrolase</keyword>
<dbReference type="PANTHER" id="PTHR11644">
    <property type="entry name" value="CYTIDINE DEAMINASE"/>
    <property type="match status" value="1"/>
</dbReference>
<comment type="catalytic activity">
    <reaction evidence="10 15">
        <text>2'-deoxycytidine + H2O + H(+) = 2'-deoxyuridine + NH4(+)</text>
        <dbReference type="Rhea" id="RHEA:13433"/>
        <dbReference type="ChEBI" id="CHEBI:15377"/>
        <dbReference type="ChEBI" id="CHEBI:15378"/>
        <dbReference type="ChEBI" id="CHEBI:15698"/>
        <dbReference type="ChEBI" id="CHEBI:16450"/>
        <dbReference type="ChEBI" id="CHEBI:28938"/>
        <dbReference type="EC" id="3.5.4.5"/>
    </reaction>
</comment>
<evidence type="ECO:0000256" key="6">
    <source>
        <dbReference type="ARBA" id="ARBA00022723"/>
    </source>
</evidence>
<evidence type="ECO:0000256" key="13">
    <source>
        <dbReference type="PIRSR" id="PIRSR606262-2"/>
    </source>
</evidence>
<organism evidence="17">
    <name type="scientific">Lentimicrobium saccharophilum</name>
    <dbReference type="NCBI Taxonomy" id="1678841"/>
    <lineage>
        <taxon>Bacteria</taxon>
        <taxon>Pseudomonadati</taxon>
        <taxon>Bacteroidota</taxon>
        <taxon>Bacteroidia</taxon>
        <taxon>Bacteroidales</taxon>
        <taxon>Lentimicrobiaceae</taxon>
        <taxon>Lentimicrobium</taxon>
    </lineage>
</organism>
<dbReference type="GO" id="GO:0055086">
    <property type="term" value="P:nucleobase-containing small molecule metabolic process"/>
    <property type="evidence" value="ECO:0007669"/>
    <property type="project" value="UniProtKB-ARBA"/>
</dbReference>
<dbReference type="InterPro" id="IPR016192">
    <property type="entry name" value="APOBEC/CMP_deaminase_Zn-bd"/>
</dbReference>
<evidence type="ECO:0000256" key="7">
    <source>
        <dbReference type="ARBA" id="ARBA00022801"/>
    </source>
</evidence>
<dbReference type="EMBL" id="DF968183">
    <property type="protein sequence ID" value="GAP45222.1"/>
    <property type="molecule type" value="Genomic_DNA"/>
</dbReference>
<dbReference type="Pfam" id="PF00383">
    <property type="entry name" value="dCMP_cyt_deam_1"/>
    <property type="match status" value="1"/>
</dbReference>
<dbReference type="CDD" id="cd01283">
    <property type="entry name" value="cytidine_deaminase"/>
    <property type="match status" value="1"/>
</dbReference>
<dbReference type="Proteomes" id="UP000053091">
    <property type="component" value="Unassembled WGS sequence"/>
</dbReference>
<evidence type="ECO:0000259" key="16">
    <source>
        <dbReference type="PROSITE" id="PS51747"/>
    </source>
</evidence>
<dbReference type="EC" id="3.5.4.5" evidence="4 15"/>
<dbReference type="NCBIfam" id="NF004064">
    <property type="entry name" value="PRK05578.1"/>
    <property type="match status" value="1"/>
</dbReference>
<dbReference type="STRING" id="1678841.TBC1_121043"/>
<dbReference type="GO" id="GO:0005829">
    <property type="term" value="C:cytosol"/>
    <property type="evidence" value="ECO:0007669"/>
    <property type="project" value="TreeGrafter"/>
</dbReference>
<feature type="binding site" evidence="13">
    <location>
        <begin position="62"/>
        <end position="68"/>
    </location>
    <ligand>
        <name>substrate</name>
    </ligand>
</feature>
<evidence type="ECO:0000256" key="9">
    <source>
        <dbReference type="ARBA" id="ARBA00032005"/>
    </source>
</evidence>
<keyword evidence="6 14" id="KW-0479">Metal-binding</keyword>
<feature type="binding site" evidence="14">
    <location>
        <position position="73"/>
    </location>
    <ligand>
        <name>Zn(2+)</name>
        <dbReference type="ChEBI" id="CHEBI:29105"/>
        <note>catalytic</note>
    </ligand>
</feature>
<comment type="cofactor">
    <cofactor evidence="1 14 15">
        <name>Zn(2+)</name>
        <dbReference type="ChEBI" id="CHEBI:29105"/>
    </cofactor>
</comment>
<comment type="similarity">
    <text evidence="3 15">Belongs to the cytidine and deoxycytidylate deaminase family.</text>
</comment>
<dbReference type="PROSITE" id="PS00903">
    <property type="entry name" value="CYT_DCMP_DEAMINASES_1"/>
    <property type="match status" value="1"/>
</dbReference>
<evidence type="ECO:0000256" key="15">
    <source>
        <dbReference type="RuleBase" id="RU364006"/>
    </source>
</evidence>
<evidence type="ECO:0000256" key="12">
    <source>
        <dbReference type="PIRSR" id="PIRSR606262-1"/>
    </source>
</evidence>
<reference evidence="17" key="1">
    <citation type="journal article" date="2015" name="Genome Announc.">
        <title>Draft Genome Sequence of Bacteroidales Strain TBC1, a Novel Isolate from a Methanogenic Wastewater Treatment System.</title>
        <authorList>
            <person name="Tourlousse D.M."/>
            <person name="Matsuura N."/>
            <person name="Sun L."/>
            <person name="Toyonaga M."/>
            <person name="Kuroda K."/>
            <person name="Ohashi A."/>
            <person name="Cruz R."/>
            <person name="Yamaguchi T."/>
            <person name="Sekiguchi Y."/>
        </authorList>
    </citation>
    <scope>NUCLEOTIDE SEQUENCE [LARGE SCALE GENOMIC DNA]</scope>
    <source>
        <strain evidence="17">TBC1</strain>
    </source>
</reference>
<dbReference type="GO" id="GO:0004126">
    <property type="term" value="F:cytidine deaminase activity"/>
    <property type="evidence" value="ECO:0007669"/>
    <property type="project" value="UniProtKB-UniRule"/>
</dbReference>
<feature type="domain" description="CMP/dCMP-type deaminase" evidence="16">
    <location>
        <begin position="21"/>
        <end position="158"/>
    </location>
</feature>
<dbReference type="InterPro" id="IPR006262">
    <property type="entry name" value="Cyt_deam_tetra"/>
</dbReference>
<evidence type="ECO:0000313" key="18">
    <source>
        <dbReference type="Proteomes" id="UP000053091"/>
    </source>
</evidence>
<evidence type="ECO:0000256" key="5">
    <source>
        <dbReference type="ARBA" id="ARBA00018266"/>
    </source>
</evidence>
<feature type="active site" description="Proton donor" evidence="12">
    <location>
        <position position="75"/>
    </location>
</feature>
<dbReference type="NCBIfam" id="TIGR01354">
    <property type="entry name" value="cyt_deam_tetra"/>
    <property type="match status" value="1"/>
</dbReference>
<proteinExistence type="inferred from homology"/>
<feature type="binding site" evidence="14">
    <location>
        <position position="112"/>
    </location>
    <ligand>
        <name>Zn(2+)</name>
        <dbReference type="ChEBI" id="CHEBI:29105"/>
        <note>catalytic</note>
    </ligand>
</feature>
<comment type="catalytic activity">
    <reaction evidence="11 15">
        <text>cytidine + H2O + H(+) = uridine + NH4(+)</text>
        <dbReference type="Rhea" id="RHEA:16069"/>
        <dbReference type="ChEBI" id="CHEBI:15377"/>
        <dbReference type="ChEBI" id="CHEBI:15378"/>
        <dbReference type="ChEBI" id="CHEBI:16704"/>
        <dbReference type="ChEBI" id="CHEBI:17562"/>
        <dbReference type="ChEBI" id="CHEBI:28938"/>
        <dbReference type="EC" id="3.5.4.5"/>
    </reaction>
</comment>
<gene>
    <name evidence="17" type="ORF">TBC1_121043</name>
</gene>
<evidence type="ECO:0000256" key="10">
    <source>
        <dbReference type="ARBA" id="ARBA00049252"/>
    </source>
</evidence>
<evidence type="ECO:0000256" key="11">
    <source>
        <dbReference type="ARBA" id="ARBA00049558"/>
    </source>
</evidence>
<feature type="binding site" evidence="14">
    <location>
        <position position="115"/>
    </location>
    <ligand>
        <name>Zn(2+)</name>
        <dbReference type="ChEBI" id="CHEBI:29105"/>
        <note>catalytic</note>
    </ligand>
</feature>
<comment type="function">
    <text evidence="2 15">This enzyme scavenges exogenous and endogenous cytidine and 2'-deoxycytidine for UMP synthesis.</text>
</comment>
<dbReference type="RefSeq" id="WP_062045435.1">
    <property type="nucleotide sequence ID" value="NZ_DF968183.1"/>
</dbReference>
<dbReference type="GO" id="GO:0008270">
    <property type="term" value="F:zinc ion binding"/>
    <property type="evidence" value="ECO:0007669"/>
    <property type="project" value="UniProtKB-UniRule"/>
</dbReference>
<dbReference type="Gene3D" id="3.40.140.10">
    <property type="entry name" value="Cytidine Deaminase, domain 2"/>
    <property type="match status" value="1"/>
</dbReference>
<evidence type="ECO:0000256" key="4">
    <source>
        <dbReference type="ARBA" id="ARBA00012783"/>
    </source>
</evidence>
<dbReference type="OrthoDB" id="9795347at2"/>
<dbReference type="InterPro" id="IPR002125">
    <property type="entry name" value="CMP_dCMP_dom"/>
</dbReference>
<evidence type="ECO:0000256" key="14">
    <source>
        <dbReference type="PIRSR" id="PIRSR606262-3"/>
    </source>
</evidence>
<dbReference type="PROSITE" id="PS51747">
    <property type="entry name" value="CYT_DCMP_DEAMINASES_2"/>
    <property type="match status" value="1"/>
</dbReference>
<evidence type="ECO:0000256" key="3">
    <source>
        <dbReference type="ARBA" id="ARBA00006576"/>
    </source>
</evidence>
<dbReference type="SUPFAM" id="SSF53927">
    <property type="entry name" value="Cytidine deaminase-like"/>
    <property type="match status" value="1"/>
</dbReference>
<dbReference type="GO" id="GO:0072527">
    <property type="term" value="P:pyrimidine-containing compound metabolic process"/>
    <property type="evidence" value="ECO:0007669"/>
    <property type="project" value="UniProtKB-ARBA"/>
</dbReference>